<feature type="transmembrane region" description="Helical" evidence="1">
    <location>
        <begin position="213"/>
        <end position="231"/>
    </location>
</feature>
<accession>A0AA86MH89</accession>
<reference evidence="2" key="1">
    <citation type="submission" date="2021-10" db="EMBL/GenBank/DDBJ databases">
        <authorList>
            <person name="Mesa V."/>
        </authorList>
    </citation>
    <scope>NUCLEOTIDE SEQUENCE</scope>
    <source>
        <strain evidence="2">CC3_PB</strain>
    </source>
</reference>
<keyword evidence="1" id="KW-1133">Transmembrane helix</keyword>
<dbReference type="EMBL" id="CAKJVE010000001">
    <property type="protein sequence ID" value="CAG9701943.1"/>
    <property type="molecule type" value="Genomic_DNA"/>
</dbReference>
<feature type="transmembrane region" description="Helical" evidence="1">
    <location>
        <begin position="174"/>
        <end position="193"/>
    </location>
</feature>
<gene>
    <name evidence="2" type="ORF">CNEO_10414</name>
</gene>
<keyword evidence="1" id="KW-0472">Membrane</keyword>
<evidence type="ECO:0000256" key="1">
    <source>
        <dbReference type="SAM" id="Phobius"/>
    </source>
</evidence>
<evidence type="ECO:0000313" key="2">
    <source>
        <dbReference type="EMBL" id="CAG9701943.1"/>
    </source>
</evidence>
<feature type="transmembrane region" description="Helical" evidence="1">
    <location>
        <begin position="6"/>
        <end position="28"/>
    </location>
</feature>
<sequence length="601" mass="70179">MIRYKVIFDIILSGLVGLIAVVIVIAFFRNNLYVTCTFLFLCYQIQQMTLDILIGNDTRFLESLYEYNIELQQAFNLTKDVRAAIKEANINSENYNLTKRMEEVEKLLDDELELELYLQDCPNEYLKLLILNCSLVSENGDKKDVDGKSVFLENIFYNNENIQTEVFKRRQLEFWLKGLKLTCILPLLTFSPYEIWAHKYLSVSDIFYNSTKGFLVKLAITIISIISFFIIDGYEKTHRTKSKVQKDEHWEDKLCKIKAFKNLISHITPKRNSAKAYRYTKLISDSGEFTTIEHIFVQKVVFSIIGFIVIFSVTISLHQINKSNILNNLIISAELQNSIIQTQMDKEDIVNLENDLFQYVNEDDLDESYSILLDKVNEQGVVTGADYIVRDIITKQVKVLNEKISLIDILISLTGIFLGYCSPEVILKLKTKYRKQEMENEIIIFETIILIYMYHEHGTSEIILQTMSKFADIFKPQVDNVLKEIRKSDFKALENLIEDIKYKPFLNLIKNLIKAENIKTKDAFISLSENRRNYLMNRKEDNKRMVYKRVNNAQILSISTITLIVICYMAIPLLYVSTVQYNKTQSQILEYQNNDIQNNEK</sequence>
<evidence type="ECO:0000313" key="3">
    <source>
        <dbReference type="Proteomes" id="UP000789738"/>
    </source>
</evidence>
<dbReference type="AlphaFoldDB" id="A0AA86MH89"/>
<feature type="transmembrane region" description="Helical" evidence="1">
    <location>
        <begin position="404"/>
        <end position="427"/>
    </location>
</feature>
<dbReference type="Proteomes" id="UP000789738">
    <property type="component" value="Unassembled WGS sequence"/>
</dbReference>
<keyword evidence="1" id="KW-0812">Transmembrane</keyword>
<feature type="transmembrane region" description="Helical" evidence="1">
    <location>
        <begin position="300"/>
        <end position="320"/>
    </location>
</feature>
<organism evidence="2 3">
    <name type="scientific">Clostridium neonatale</name>
    <dbReference type="NCBI Taxonomy" id="137838"/>
    <lineage>
        <taxon>Bacteria</taxon>
        <taxon>Bacillati</taxon>
        <taxon>Bacillota</taxon>
        <taxon>Clostridia</taxon>
        <taxon>Eubacteriales</taxon>
        <taxon>Clostridiaceae</taxon>
        <taxon>Clostridium</taxon>
    </lineage>
</organism>
<proteinExistence type="predicted"/>
<protein>
    <submittedName>
        <fullName evidence="2">Uncharacterized protein</fullName>
    </submittedName>
</protein>
<dbReference type="RefSeq" id="WP_342350166.1">
    <property type="nucleotide sequence ID" value="NZ_CAKJVE010000001.1"/>
</dbReference>
<feature type="transmembrane region" description="Helical" evidence="1">
    <location>
        <begin position="553"/>
        <end position="575"/>
    </location>
</feature>
<name>A0AA86MH89_9CLOT</name>
<comment type="caution">
    <text evidence="2">The sequence shown here is derived from an EMBL/GenBank/DDBJ whole genome shotgun (WGS) entry which is preliminary data.</text>
</comment>